<accession>A0AAV6NW68</accession>
<dbReference type="InterPro" id="IPR017884">
    <property type="entry name" value="SANT_dom"/>
</dbReference>
<gene>
    <name evidence="3" type="primary">ncor1</name>
    <name evidence="3" type="ORF">SDJN03_07557</name>
</gene>
<dbReference type="PANTHER" id="PTHR47340">
    <property type="entry name" value="DUPLICATED HOMEODOMAIN-LIKE SUPERFAMILY PROTEIN"/>
    <property type="match status" value="1"/>
</dbReference>
<organism evidence="3 4">
    <name type="scientific">Cucurbita argyrosperma subsp. sororia</name>
    <dbReference type="NCBI Taxonomy" id="37648"/>
    <lineage>
        <taxon>Eukaryota</taxon>
        <taxon>Viridiplantae</taxon>
        <taxon>Streptophyta</taxon>
        <taxon>Embryophyta</taxon>
        <taxon>Tracheophyta</taxon>
        <taxon>Spermatophyta</taxon>
        <taxon>Magnoliopsida</taxon>
        <taxon>eudicotyledons</taxon>
        <taxon>Gunneridae</taxon>
        <taxon>Pentapetalae</taxon>
        <taxon>rosids</taxon>
        <taxon>fabids</taxon>
        <taxon>Cucurbitales</taxon>
        <taxon>Cucurbitaceae</taxon>
        <taxon>Cucurbiteae</taxon>
        <taxon>Cucurbita</taxon>
    </lineage>
</organism>
<comment type="caution">
    <text evidence="3">The sequence shown here is derived from an EMBL/GenBank/DDBJ whole genome shotgun (WGS) entry which is preliminary data.</text>
</comment>
<feature type="compositionally biased region" description="Polar residues" evidence="1">
    <location>
        <begin position="119"/>
        <end position="131"/>
    </location>
</feature>
<feature type="region of interest" description="Disordered" evidence="1">
    <location>
        <begin position="1231"/>
        <end position="1312"/>
    </location>
</feature>
<evidence type="ECO:0000256" key="1">
    <source>
        <dbReference type="SAM" id="MobiDB-lite"/>
    </source>
</evidence>
<feature type="region of interest" description="Disordered" evidence="1">
    <location>
        <begin position="90"/>
        <end position="135"/>
    </location>
</feature>
<proteinExistence type="predicted"/>
<feature type="compositionally biased region" description="Basic and acidic residues" evidence="1">
    <location>
        <begin position="154"/>
        <end position="174"/>
    </location>
</feature>
<feature type="non-terminal residue" evidence="3">
    <location>
        <position position="1"/>
    </location>
</feature>
<keyword evidence="4" id="KW-1185">Reference proteome</keyword>
<feature type="region of interest" description="Disordered" evidence="1">
    <location>
        <begin position="330"/>
        <end position="370"/>
    </location>
</feature>
<dbReference type="EMBL" id="JAGKQH010000004">
    <property type="protein sequence ID" value="KAG6602324.1"/>
    <property type="molecule type" value="Genomic_DNA"/>
</dbReference>
<protein>
    <submittedName>
        <fullName evidence="3">Nuclear receptor corepressor 1</fullName>
    </submittedName>
</protein>
<feature type="compositionally biased region" description="Basic and acidic residues" evidence="1">
    <location>
        <begin position="103"/>
        <end position="117"/>
    </location>
</feature>
<dbReference type="CDD" id="cd00167">
    <property type="entry name" value="SANT"/>
    <property type="match status" value="1"/>
</dbReference>
<feature type="compositionally biased region" description="Basic and acidic residues" evidence="1">
    <location>
        <begin position="30"/>
        <end position="43"/>
    </location>
</feature>
<feature type="region of interest" description="Disordered" evidence="1">
    <location>
        <begin position="19"/>
        <end position="65"/>
    </location>
</feature>
<dbReference type="PROSITE" id="PS51293">
    <property type="entry name" value="SANT"/>
    <property type="match status" value="2"/>
</dbReference>
<feature type="compositionally biased region" description="Polar residues" evidence="1">
    <location>
        <begin position="344"/>
        <end position="370"/>
    </location>
</feature>
<sequence length="1398" mass="153687">MPPEPLPWDRKDFFKERKHERSEFLGPVPRWRDSSSHGSREFSRWGSGDFRRPPGHGRQGGWHVFSDDYGHGYGPSMSFNNKILENVSSRPSISHGHGKYARNSRESRSFSQRDWKSHSWATSNGSTNNGGRLQHDLNYDQRSVHDMLIYPSHSHSDFVNPRDKVKGQHDKIDDFNGLGTNQRRDRDYSVSSSGWKPLKWTRSGGLSSRTSTSGHSSSTKGIDALDSNETKSETVLQNVSQNLSPSADHAEFARSSLPCDEANAKKKPRLGWGEGLAKYEKKKVEIPDGTVFTIVNAEATQSLNSSLIDKGPRGGSGFFDCTSPATPSSVICGSSPGGDEKSSGKASSDNDVNNFGSPGSGFQNQYEGSPASNLEKLDRFSIPNLGSPLSQLLQSTDSTSVDSRVVSFTALSKLLAYKKEISKVLEMTETEIDLLENELKGLRPGSKGYFSSFPLASSSLPVGDKCFEEHNNVTDMIPPVATLPVVTSTNNNSITMPHSTSDSEEVHADVKENDQSDAKESVIMKEKLALTGCSVEDNVAASVDNNMVMKSEGLALEPISSDIYEYADEGGDNVFDFILASNKKSAREASEALIRLLPANERKIDIWSTNACSQNQCSLKERFAKRKKLIRFKERVIALKFRAYQSLWKESLHVPPVRNLRTKSQKKYQLSLWTNYSAYQKNRSSIRFRMPSPAGNLNPISNNTEILKHVSKQLSNPQTKQYRKTLKMPTLILDKKDKMASRFISNNGLVEDPCAVEKERMMINPWTSEEKDVFMEKLEYFGKDFGKIASFLDHKTTADCIEFYYKNHKSDCFEKTKKLEFGKKAKSSTGNYLMTTGKKWNPETNAASLDILGAASAMTACAHKYSSSRSGGRTACYTTQFDDNLSERAKSFHSFGNEREKVAADVLAGICGSLSSEAMGSSCITGNFHRRDGSQDLKCKKGATTILRRRMTANLLQSVDDEVCSDESCGEMDPSYWTDGEKSLFIEAVTVYGKNFSMISTHVGSKSMDQCKVFFSKARKCLGLDLICSAKKMPANGRDCNANGFPCEAGVDRSAFPCDEGVENGGELESMNPQSTHQEVKEINSHSNTAVDAMVSDACHRKDSSHSALDEDCQSVNSANDKNCSLHNHAVVSDETAKEQGNSSRVTVSVGNGLDAETKRGNIDTSTGQGAKAPAHTADSSSAPLNSHVTSVPKDEQGRLHVRVRSRSLSDSEQLSINGDVKLFGQILTHSSSVPSSSSNGNRTQRKFKRRLKASSHGNLGTAMRLKASSHGNLGTAKFSRKSSSGQEDVPSRSYGIWDGTQMRNGLSSLPDPTTLLSRYPTFDNFSKSTSPIEQQQQQQPILNEQKSNCDSQMSEVNSSKVAQEVVGGIIVGEICNDDDDDALDTKLHRNKAEDGGS</sequence>
<feature type="domain" description="SANT" evidence="2">
    <location>
        <begin position="764"/>
        <end position="812"/>
    </location>
</feature>
<dbReference type="SMART" id="SM00717">
    <property type="entry name" value="SANT"/>
    <property type="match status" value="2"/>
</dbReference>
<evidence type="ECO:0000313" key="4">
    <source>
        <dbReference type="Proteomes" id="UP000685013"/>
    </source>
</evidence>
<dbReference type="PANTHER" id="PTHR47340:SF1">
    <property type="entry name" value="DUPLICATED HOMEODOMAIN-LIKE SUPERFAMILY PROTEIN"/>
    <property type="match status" value="1"/>
</dbReference>
<feature type="domain" description="SANT" evidence="2">
    <location>
        <begin position="977"/>
        <end position="1023"/>
    </location>
</feature>
<feature type="compositionally biased region" description="Basic residues" evidence="1">
    <location>
        <begin position="1244"/>
        <end position="1254"/>
    </location>
</feature>
<feature type="region of interest" description="Disordered" evidence="1">
    <location>
        <begin position="1132"/>
        <end position="1212"/>
    </location>
</feature>
<evidence type="ECO:0000313" key="3">
    <source>
        <dbReference type="EMBL" id="KAG6602324.1"/>
    </source>
</evidence>
<feature type="region of interest" description="Disordered" evidence="1">
    <location>
        <begin position="152"/>
        <end position="233"/>
    </location>
</feature>
<feature type="compositionally biased region" description="Polar residues" evidence="1">
    <location>
        <begin position="1178"/>
        <end position="1190"/>
    </location>
</feature>
<feature type="compositionally biased region" description="Polar residues" evidence="1">
    <location>
        <begin position="1139"/>
        <end position="1150"/>
    </location>
</feature>
<name>A0AAV6NW68_9ROSI</name>
<reference evidence="3 4" key="1">
    <citation type="journal article" date="2021" name="Hortic Res">
        <title>The domestication of Cucurbita argyrosperma as revealed by the genome of its wild relative.</title>
        <authorList>
            <person name="Barrera-Redondo J."/>
            <person name="Sanchez-de la Vega G."/>
            <person name="Aguirre-Liguori J.A."/>
            <person name="Castellanos-Morales G."/>
            <person name="Gutierrez-Guerrero Y.T."/>
            <person name="Aguirre-Dugua X."/>
            <person name="Aguirre-Planter E."/>
            <person name="Tenaillon M.I."/>
            <person name="Lira-Saade R."/>
            <person name="Eguiarte L.E."/>
        </authorList>
    </citation>
    <scope>NUCLEOTIDE SEQUENCE [LARGE SCALE GENOMIC DNA]</scope>
    <source>
        <strain evidence="3">JBR-2021</strain>
    </source>
</reference>
<dbReference type="Proteomes" id="UP000685013">
    <property type="component" value="Chromosome 4"/>
</dbReference>
<evidence type="ECO:0000259" key="2">
    <source>
        <dbReference type="PROSITE" id="PS51293"/>
    </source>
</evidence>
<feature type="compositionally biased region" description="Low complexity" evidence="1">
    <location>
        <begin position="201"/>
        <end position="221"/>
    </location>
</feature>
<keyword evidence="3" id="KW-0675">Receptor</keyword>
<dbReference type="Pfam" id="PF00249">
    <property type="entry name" value="Myb_DNA-binding"/>
    <property type="match status" value="2"/>
</dbReference>
<dbReference type="InterPro" id="IPR001005">
    <property type="entry name" value="SANT/Myb"/>
</dbReference>